<dbReference type="InterPro" id="IPR052935">
    <property type="entry name" value="Mg2+_PAP"/>
</dbReference>
<feature type="region of interest" description="Disordered" evidence="1">
    <location>
        <begin position="565"/>
        <end position="611"/>
    </location>
</feature>
<dbReference type="EMBL" id="JBANRG010000005">
    <property type="protein sequence ID" value="KAK7466291.1"/>
    <property type="molecule type" value="Genomic_DNA"/>
</dbReference>
<keyword evidence="4" id="KW-1185">Reference proteome</keyword>
<feature type="domain" description="Phosphatidate phosphatase APP1 catalytic" evidence="2">
    <location>
        <begin position="386"/>
        <end position="536"/>
    </location>
</feature>
<evidence type="ECO:0000313" key="4">
    <source>
        <dbReference type="Proteomes" id="UP001498398"/>
    </source>
</evidence>
<feature type="compositionally biased region" description="Low complexity" evidence="1">
    <location>
        <begin position="698"/>
        <end position="711"/>
    </location>
</feature>
<feature type="compositionally biased region" description="Low complexity" evidence="1">
    <location>
        <begin position="644"/>
        <end position="683"/>
    </location>
</feature>
<dbReference type="PANTHER" id="PTHR28208:SF3">
    <property type="entry name" value="PHOSPHATIDATE PHOSPHATASE APP1"/>
    <property type="match status" value="1"/>
</dbReference>
<protein>
    <recommendedName>
        <fullName evidence="2">Phosphatidate phosphatase APP1 catalytic domain-containing protein</fullName>
    </recommendedName>
</protein>
<feature type="region of interest" description="Disordered" evidence="1">
    <location>
        <begin position="640"/>
        <end position="717"/>
    </location>
</feature>
<evidence type="ECO:0000259" key="2">
    <source>
        <dbReference type="Pfam" id="PF09949"/>
    </source>
</evidence>
<evidence type="ECO:0000256" key="1">
    <source>
        <dbReference type="SAM" id="MobiDB-lite"/>
    </source>
</evidence>
<name>A0ABR1JV59_9AGAR</name>
<dbReference type="PANTHER" id="PTHR28208">
    <property type="entry name" value="PHOSPHATIDATE PHOSPHATASE APP1"/>
    <property type="match status" value="1"/>
</dbReference>
<organism evidence="3 4">
    <name type="scientific">Marasmiellus scandens</name>
    <dbReference type="NCBI Taxonomy" id="2682957"/>
    <lineage>
        <taxon>Eukaryota</taxon>
        <taxon>Fungi</taxon>
        <taxon>Dikarya</taxon>
        <taxon>Basidiomycota</taxon>
        <taxon>Agaricomycotina</taxon>
        <taxon>Agaricomycetes</taxon>
        <taxon>Agaricomycetidae</taxon>
        <taxon>Agaricales</taxon>
        <taxon>Marasmiineae</taxon>
        <taxon>Omphalotaceae</taxon>
        <taxon>Marasmiellus</taxon>
    </lineage>
</organism>
<evidence type="ECO:0000313" key="3">
    <source>
        <dbReference type="EMBL" id="KAK7466291.1"/>
    </source>
</evidence>
<feature type="region of interest" description="Disordered" evidence="1">
    <location>
        <begin position="192"/>
        <end position="225"/>
    </location>
</feature>
<accession>A0ABR1JV59</accession>
<dbReference type="Proteomes" id="UP001498398">
    <property type="component" value="Unassembled WGS sequence"/>
</dbReference>
<proteinExistence type="predicted"/>
<reference evidence="3 4" key="1">
    <citation type="submission" date="2024-01" db="EMBL/GenBank/DDBJ databases">
        <title>A draft genome for the cacao thread blight pathogen Marasmiellus scandens.</title>
        <authorList>
            <person name="Baruah I.K."/>
            <person name="Leung J."/>
            <person name="Bukari Y."/>
            <person name="Amoako-Attah I."/>
            <person name="Meinhardt L.W."/>
            <person name="Bailey B.A."/>
            <person name="Cohen S.P."/>
        </authorList>
    </citation>
    <scope>NUCLEOTIDE SEQUENCE [LARGE SCALE GENOMIC DNA]</scope>
    <source>
        <strain evidence="3 4">GH-19</strain>
    </source>
</reference>
<dbReference type="Pfam" id="PF09949">
    <property type="entry name" value="APP1_cat"/>
    <property type="match status" value="1"/>
</dbReference>
<gene>
    <name evidence="3" type="ORF">VKT23_005019</name>
</gene>
<dbReference type="InterPro" id="IPR019236">
    <property type="entry name" value="APP1_cat"/>
</dbReference>
<sequence length="766" mass="83955">MSEGAPKWRSVATAATASRFSSFKNYLAQQDLKNSLPQVIQRQLGPAKPGSWREWAGQKITGTGPNVPGKERIALFPGWATRKYRQVNDRNVGDPFEIDVYVSGFATVHRAPEFVSRSQKAFMRLAKGYAALPKLDGSPQQDDDNEVLMSTDLTPSTEDLLRSVKLPPRPTEATEDYEVQALERHFQRMNALSESTSPHSSSVNLPLDEPPLPRTPTRRSTQDSIRTPINPISEELRKLHANLEARLQPFWSSVLPGRIIRIHIFASHRPQGSFSASSKADPDRAAIENGPIATQDVITSTDGSFQARFRIDWEEMCQHDSFTHIAFGDPAEEHDLLVTAQILPPSPPHSASSSSSDLGSYYERPSIPDPPPPITTHVSLTHTPLRVISDIDDTVKLSNISSGARTVFHNVFVKELSDLVIPGMGEWYSDMWRRGVRFHYVSNGPFELLPVIGEFFKIANLPPGSIKLRSYAGKSLFSGLLSAPAARKRAGVLDIIEAFPDSKFILVGDSGEQDLELYSELARDKPSQVLAIFIRDTFMGLTDALDDPTGRFNLEDFGPADLVLNPPPRAIPRRTPTNPDRTLIPITPINTSYAVRTPQTPGKTPISASSSYFSSNVTAEPEAISPMSVTAGPYSAPYGTGRKSPWTGSRTSLSSSGPSSGAMSAMPNTPYSVSSNTSWTSSSQRPKKSNSIGSSIYSAQSAHSNASSAGSKMPDLERKRYDLQMKVWTARSMMPDSVMLRVFRDPAECSPEMRVLMGRLGGRTGG</sequence>
<comment type="caution">
    <text evidence="3">The sequence shown here is derived from an EMBL/GenBank/DDBJ whole genome shotgun (WGS) entry which is preliminary data.</text>
</comment>
<feature type="region of interest" description="Disordered" evidence="1">
    <location>
        <begin position="342"/>
        <end position="374"/>
    </location>
</feature>
<feature type="compositionally biased region" description="Polar residues" evidence="1">
    <location>
        <begin position="588"/>
        <end position="611"/>
    </location>
</feature>
<feature type="compositionally biased region" description="Polar residues" evidence="1">
    <location>
        <begin position="192"/>
        <end position="204"/>
    </location>
</feature>